<reference evidence="1" key="1">
    <citation type="submission" date="2017-07" db="EMBL/GenBank/DDBJ databases">
        <title>The cable genome - Insights into the physiology and evolution of filamentous bacteria capable of sulfide oxidation via long distance electron transfer.</title>
        <authorList>
            <person name="Thorup C."/>
            <person name="Bjerg J.T."/>
            <person name="Schreiber L."/>
            <person name="Nielsen L.P."/>
            <person name="Kjeldsen K.U."/>
            <person name="Boesen T."/>
            <person name="Boggild A."/>
            <person name="Meysman F."/>
            <person name="Geelhoed J."/>
            <person name="Schramm A."/>
        </authorList>
    </citation>
    <scope>NUCLEOTIDE SEQUENCE [LARGE SCALE GENOMIC DNA]</scope>
    <source>
        <strain evidence="1">GS</strain>
    </source>
</reference>
<proteinExistence type="predicted"/>
<sequence>MMEFPVELEPIKNEVQRKIGRNLILFQQIEHIIKWLLARAKIEGYSSEFQTSFDRQKKAIHQRTLGQLICNYVEEMKPKADVEGAEESHDRLKKCYLKVETWLESDDPAYFERKKESLQALKNERNELVHHLLPRLNPLSLESWKEVEKHLDLQREKILPELDELQKRMQAIQEAGKMLLEFFDSEEGRAWSTGQDISPQIETGEHRVSPFQ</sequence>
<dbReference type="Proteomes" id="UP000316238">
    <property type="component" value="Unassembled WGS sequence"/>
</dbReference>
<keyword evidence="2" id="KW-1185">Reference proteome</keyword>
<name>A0A521FZ15_9BACT</name>
<evidence type="ECO:0000313" key="1">
    <source>
        <dbReference type="EMBL" id="TAA73980.1"/>
    </source>
</evidence>
<dbReference type="AlphaFoldDB" id="A0A521FZ15"/>
<evidence type="ECO:0000313" key="2">
    <source>
        <dbReference type="Proteomes" id="UP000316238"/>
    </source>
</evidence>
<comment type="caution">
    <text evidence="1">The sequence shown here is derived from an EMBL/GenBank/DDBJ whole genome shotgun (WGS) entry which is preliminary data.</text>
</comment>
<protein>
    <submittedName>
        <fullName evidence="1">Uncharacterized protein</fullName>
    </submittedName>
</protein>
<accession>A0A521FZ15</accession>
<organism evidence="1 2">
    <name type="scientific">Candidatus Electronema aureum</name>
    <dbReference type="NCBI Taxonomy" id="2005002"/>
    <lineage>
        <taxon>Bacteria</taxon>
        <taxon>Pseudomonadati</taxon>
        <taxon>Thermodesulfobacteriota</taxon>
        <taxon>Desulfobulbia</taxon>
        <taxon>Desulfobulbales</taxon>
        <taxon>Desulfobulbaceae</taxon>
        <taxon>Candidatus Electronema</taxon>
    </lineage>
</organism>
<dbReference type="EMBL" id="NQJD01000045">
    <property type="protein sequence ID" value="TAA73980.1"/>
    <property type="molecule type" value="Genomic_DNA"/>
</dbReference>
<gene>
    <name evidence="1" type="ORF">CDV28_1452</name>
</gene>